<evidence type="ECO:0000256" key="1">
    <source>
        <dbReference type="SAM" id="SignalP"/>
    </source>
</evidence>
<keyword evidence="1" id="KW-0732">Signal</keyword>
<comment type="caution">
    <text evidence="2">The sequence shown here is derived from an EMBL/GenBank/DDBJ whole genome shotgun (WGS) entry which is preliminary data.</text>
</comment>
<dbReference type="EMBL" id="VUAA01000019">
    <property type="protein sequence ID" value="KAA1253685.1"/>
    <property type="molecule type" value="Genomic_DNA"/>
</dbReference>
<accession>A0A5Q6PFN1</accession>
<protein>
    <submittedName>
        <fullName evidence="2">Uncharacterized protein</fullName>
    </submittedName>
</protein>
<name>A0A5Q6PFN1_VIBCL</name>
<gene>
    <name evidence="2" type="ORF">F0M16_16550</name>
</gene>
<proteinExistence type="predicted"/>
<reference evidence="2 3" key="1">
    <citation type="submission" date="2019-09" db="EMBL/GenBank/DDBJ databases">
        <authorList>
            <person name="Kritzky A."/>
            <person name="Schelkanova E.Y."/>
            <person name="Alkhova Z.V."/>
            <person name="Smirnova N.I."/>
        </authorList>
    </citation>
    <scope>NUCLEOTIDE SEQUENCE [LARGE SCALE GENOMIC DNA]</scope>
    <source>
        <strain evidence="2 3">M1526</strain>
    </source>
</reference>
<sequence length="433" mass="48604">MLRIKKSVLTISVVASLSAFSMNSHAEDANTAPVTANLRIPIANLVKSNALPSEFTPWKEFTPHRDHTPWEPSTPSIMASTQGHRGVIFKDSDADVNVPDYSQSRTFTVDEFRMEQKKIEDGRGEVANDGDPIRHERTLNKQESRVVSVDNTAWKNTSEVSCTKWNSVGSASRYLTPYTQDADGQERTCSVEQKRSITLNDPDGTVSYDQMRTYRYIETSTQRGLMDNRSCKTLLDFYNSNKSEIASAQPGWNPNGWKRLDVTPSNAYVTYCNNGWTMVAAQRENSPVAWTGGNYQYDLESIYNRGLGFAIPNEVLPIHTRWGVGQNGSVTVGFDSGRYSTGNMHATLYSGGRAYIVHRSTGNHFRWHNPRSDLMSEGQYNNTLTVEDFTGSYGSYYRWAFSPWHSAACSRGYALNGATYGYVTGQAWTVFVY</sequence>
<dbReference type="AlphaFoldDB" id="A0A5Q6PFN1"/>
<evidence type="ECO:0000313" key="2">
    <source>
        <dbReference type="EMBL" id="KAA1253685.1"/>
    </source>
</evidence>
<feature type="chain" id="PRO_5030598515" evidence="1">
    <location>
        <begin position="27"/>
        <end position="433"/>
    </location>
</feature>
<dbReference type="Proteomes" id="UP000323225">
    <property type="component" value="Unassembled WGS sequence"/>
</dbReference>
<organism evidence="2 3">
    <name type="scientific">Vibrio cholerae</name>
    <dbReference type="NCBI Taxonomy" id="666"/>
    <lineage>
        <taxon>Bacteria</taxon>
        <taxon>Pseudomonadati</taxon>
        <taxon>Pseudomonadota</taxon>
        <taxon>Gammaproteobacteria</taxon>
        <taxon>Vibrionales</taxon>
        <taxon>Vibrionaceae</taxon>
        <taxon>Vibrio</taxon>
    </lineage>
</organism>
<feature type="signal peptide" evidence="1">
    <location>
        <begin position="1"/>
        <end position="26"/>
    </location>
</feature>
<evidence type="ECO:0000313" key="3">
    <source>
        <dbReference type="Proteomes" id="UP000323225"/>
    </source>
</evidence>